<reference evidence="5 6" key="1">
    <citation type="submission" date="2018-06" db="EMBL/GenBank/DDBJ databases">
        <authorList>
            <consortium name="Pathogen Informatics"/>
            <person name="Doyle S."/>
        </authorList>
    </citation>
    <scope>NUCLEOTIDE SEQUENCE [LARGE SCALE GENOMIC DNA]</scope>
    <source>
        <strain evidence="5 6">NCTC12112</strain>
    </source>
</reference>
<name>A0AAX2JE53_9FUSO</name>
<evidence type="ECO:0000313" key="6">
    <source>
        <dbReference type="Proteomes" id="UP000249008"/>
    </source>
</evidence>
<protein>
    <submittedName>
        <fullName evidence="5">Type II traffic warden ATPase</fullName>
    </submittedName>
</protein>
<evidence type="ECO:0000256" key="3">
    <source>
        <dbReference type="ARBA" id="ARBA00022840"/>
    </source>
</evidence>
<dbReference type="Gene3D" id="3.30.450.90">
    <property type="match status" value="1"/>
</dbReference>
<dbReference type="GO" id="GO:0016887">
    <property type="term" value="F:ATP hydrolysis activity"/>
    <property type="evidence" value="ECO:0007669"/>
    <property type="project" value="TreeGrafter"/>
</dbReference>
<dbReference type="InterPro" id="IPR001482">
    <property type="entry name" value="T2SS/T4SS_dom"/>
</dbReference>
<proteinExistence type="inferred from homology"/>
<keyword evidence="3" id="KW-0067">ATP-binding</keyword>
<evidence type="ECO:0000256" key="1">
    <source>
        <dbReference type="ARBA" id="ARBA00006611"/>
    </source>
</evidence>
<evidence type="ECO:0000256" key="2">
    <source>
        <dbReference type="ARBA" id="ARBA00022741"/>
    </source>
</evidence>
<gene>
    <name evidence="5" type="primary">epsE</name>
    <name evidence="5" type="ORF">NCTC12112_02857</name>
</gene>
<dbReference type="Gene3D" id="3.40.50.300">
    <property type="entry name" value="P-loop containing nucleotide triphosphate hydrolases"/>
    <property type="match status" value="1"/>
</dbReference>
<dbReference type="GO" id="GO:0005524">
    <property type="term" value="F:ATP binding"/>
    <property type="evidence" value="ECO:0007669"/>
    <property type="project" value="UniProtKB-KW"/>
</dbReference>
<dbReference type="PANTHER" id="PTHR30258:SF1">
    <property type="entry name" value="PROTEIN TRANSPORT PROTEIN HOFB HOMOLOG"/>
    <property type="match status" value="1"/>
</dbReference>
<dbReference type="GO" id="GO:0005886">
    <property type="term" value="C:plasma membrane"/>
    <property type="evidence" value="ECO:0007669"/>
    <property type="project" value="TreeGrafter"/>
</dbReference>
<organism evidence="5 6">
    <name type="scientific">Fusobacterium ulcerans</name>
    <dbReference type="NCBI Taxonomy" id="861"/>
    <lineage>
        <taxon>Bacteria</taxon>
        <taxon>Fusobacteriati</taxon>
        <taxon>Fusobacteriota</taxon>
        <taxon>Fusobacteriia</taxon>
        <taxon>Fusobacteriales</taxon>
        <taxon>Fusobacteriaceae</taxon>
        <taxon>Fusobacterium</taxon>
    </lineage>
</organism>
<dbReference type="AlphaFoldDB" id="A0AAX2JE53"/>
<dbReference type="PROSITE" id="PS00662">
    <property type="entry name" value="T2SP_E"/>
    <property type="match status" value="1"/>
</dbReference>
<dbReference type="EMBL" id="LS483487">
    <property type="protein sequence ID" value="SQJ13532.1"/>
    <property type="molecule type" value="Genomic_DNA"/>
</dbReference>
<dbReference type="RefSeq" id="WP_005979544.1">
    <property type="nucleotide sequence ID" value="NZ_CABKNW010000004.1"/>
</dbReference>
<dbReference type="CDD" id="cd01129">
    <property type="entry name" value="PulE-GspE-like"/>
    <property type="match status" value="1"/>
</dbReference>
<evidence type="ECO:0000313" key="5">
    <source>
        <dbReference type="EMBL" id="SQJ13532.1"/>
    </source>
</evidence>
<dbReference type="Pfam" id="PF00437">
    <property type="entry name" value="T2SSE"/>
    <property type="match status" value="1"/>
</dbReference>
<dbReference type="InterPro" id="IPR027417">
    <property type="entry name" value="P-loop_NTPase"/>
</dbReference>
<dbReference type="KEGG" id="ful:C4N20_04855"/>
<evidence type="ECO:0000259" key="4">
    <source>
        <dbReference type="PROSITE" id="PS00662"/>
    </source>
</evidence>
<dbReference type="GeneID" id="78454126"/>
<dbReference type="FunFam" id="3.40.50.300:FF:000398">
    <property type="entry name" value="Type IV pilus assembly ATPase PilB"/>
    <property type="match status" value="1"/>
</dbReference>
<sequence>MKNIVKNMKFEKNRIFLEILKEKDIRKETYILDEKLFKNKTIQYILDKNMIKDNFFPCYADGEKIILILFESLKKDILDILYIKFKLKVISLFCDKKNFLIGIEKFKKIYKYGNTEDIENIFKELQKKENKNEKRESEDIYKSLSIESPIVVKGLSAIIIQGVERGASDIHIEPGKDYIRIRYRIDGILTETEKISLELLSPMISRLKIISNLDITERRMPQDGRFDLEIRERKIDFRVSVMPVINGEKAVIRILDKEIIEFEIDKIGMEKSDYDRLLFQLNRKNGIFLISGPTGSGKSSTLYALLKKLNTGEVNISTVEDPVEYEIDGINQVQCKNNIGRTFASVLRAYLRQDPDILMVGEIRDQETAEIAVKAAITGHLVLSTIHTNDSIGGINRLLNIGIQPYMVSASLIAILSQRLVRKLCPHCQEKDEKWKAKIQLLGHDYEKYHENMFYIGKGCESCNYSGYKGRTAIFEIFEPNEKIKEMIEKGNSAQEIEKEALNDGMKKLVEDGIEKVKMRITSLDEILRQC</sequence>
<accession>A0AAX2JE53</accession>
<comment type="similarity">
    <text evidence="1">Belongs to the GSP E family.</text>
</comment>
<dbReference type="Proteomes" id="UP000249008">
    <property type="component" value="Chromosome 1"/>
</dbReference>
<dbReference type="SUPFAM" id="SSF52540">
    <property type="entry name" value="P-loop containing nucleoside triphosphate hydrolases"/>
    <property type="match status" value="1"/>
</dbReference>
<feature type="domain" description="Bacterial type II secretion system protein E" evidence="4">
    <location>
        <begin position="351"/>
        <end position="365"/>
    </location>
</feature>
<keyword evidence="2" id="KW-0547">Nucleotide-binding</keyword>
<dbReference type="PANTHER" id="PTHR30258">
    <property type="entry name" value="TYPE II SECRETION SYSTEM PROTEIN GSPE-RELATED"/>
    <property type="match status" value="1"/>
</dbReference>